<dbReference type="Proteomes" id="UP000054928">
    <property type="component" value="Unassembled WGS sequence"/>
</dbReference>
<proteinExistence type="predicted"/>
<sequence>MPSINHRPTICLTCKWAVLFRDNGGRLCSEFRRVANTDTIFTNALTETQLGRLD</sequence>
<evidence type="ECO:0000313" key="1">
    <source>
        <dbReference type="EMBL" id="CEG44981.1"/>
    </source>
</evidence>
<name>A0A0P1AUE1_PLAHL</name>
<evidence type="ECO:0000313" key="2">
    <source>
        <dbReference type="Proteomes" id="UP000054928"/>
    </source>
</evidence>
<dbReference type="EMBL" id="CCYD01001336">
    <property type="protein sequence ID" value="CEG44981.1"/>
    <property type="molecule type" value="Genomic_DNA"/>
</dbReference>
<reference evidence="2" key="1">
    <citation type="submission" date="2014-09" db="EMBL/GenBank/DDBJ databases">
        <authorList>
            <person name="Sharma Rahul"/>
            <person name="Thines Marco"/>
        </authorList>
    </citation>
    <scope>NUCLEOTIDE SEQUENCE [LARGE SCALE GENOMIC DNA]</scope>
</reference>
<organism evidence="1 2">
    <name type="scientific">Plasmopara halstedii</name>
    <name type="common">Downy mildew of sunflower</name>
    <dbReference type="NCBI Taxonomy" id="4781"/>
    <lineage>
        <taxon>Eukaryota</taxon>
        <taxon>Sar</taxon>
        <taxon>Stramenopiles</taxon>
        <taxon>Oomycota</taxon>
        <taxon>Peronosporomycetes</taxon>
        <taxon>Peronosporales</taxon>
        <taxon>Peronosporaceae</taxon>
        <taxon>Plasmopara</taxon>
    </lineage>
</organism>
<keyword evidence="2" id="KW-1185">Reference proteome</keyword>
<protein>
    <submittedName>
        <fullName evidence="1">Uncharacterized protein</fullName>
    </submittedName>
</protein>
<dbReference type="GeneID" id="36396359"/>
<dbReference type="AlphaFoldDB" id="A0A0P1AUE1"/>
<accession>A0A0P1AUE1</accession>
<dbReference type="RefSeq" id="XP_024581350.1">
    <property type="nucleotide sequence ID" value="XM_024715676.1"/>
</dbReference>